<dbReference type="Gene3D" id="3.40.50.1360">
    <property type="match status" value="1"/>
</dbReference>
<evidence type="ECO:0000313" key="11">
    <source>
        <dbReference type="Proteomes" id="UP000184120"/>
    </source>
</evidence>
<evidence type="ECO:0000313" key="10">
    <source>
        <dbReference type="EMBL" id="SHL12443.1"/>
    </source>
</evidence>
<dbReference type="RefSeq" id="WP_072931607.1">
    <property type="nucleotide sequence ID" value="NZ_BMFL01000005.1"/>
</dbReference>
<keyword evidence="7" id="KW-0378">Hydrolase</keyword>
<reference evidence="11" key="2">
    <citation type="submission" date="2016-11" db="EMBL/GenBank/DDBJ databases">
        <authorList>
            <person name="Varghese N."/>
            <person name="Submissions S."/>
        </authorList>
    </citation>
    <scope>NUCLEOTIDE SEQUENCE [LARGE SCALE GENOMIC DNA]</scope>
    <source>
        <strain evidence="11">DSM 27989</strain>
    </source>
</reference>
<dbReference type="GO" id="GO:0006098">
    <property type="term" value="P:pentose-phosphate shunt"/>
    <property type="evidence" value="ECO:0007669"/>
    <property type="project" value="UniProtKB-UniPathway"/>
</dbReference>
<dbReference type="NCBIfam" id="TIGR01198">
    <property type="entry name" value="pgl"/>
    <property type="match status" value="1"/>
</dbReference>
<dbReference type="InterPro" id="IPR037171">
    <property type="entry name" value="NagB/RpiA_transferase-like"/>
</dbReference>
<evidence type="ECO:0000256" key="4">
    <source>
        <dbReference type="ARBA" id="ARBA00010662"/>
    </source>
</evidence>
<dbReference type="PANTHER" id="PTHR11054:SF0">
    <property type="entry name" value="6-PHOSPHOGLUCONOLACTONASE"/>
    <property type="match status" value="1"/>
</dbReference>
<evidence type="ECO:0000256" key="2">
    <source>
        <dbReference type="ARBA" id="ARBA00002681"/>
    </source>
</evidence>
<dbReference type="EMBL" id="FRBH01000006">
    <property type="protein sequence ID" value="SHL12443.1"/>
    <property type="molecule type" value="Genomic_DNA"/>
</dbReference>
<dbReference type="EC" id="3.1.1.31" evidence="5 7"/>
<dbReference type="GO" id="GO:0005975">
    <property type="term" value="P:carbohydrate metabolic process"/>
    <property type="evidence" value="ECO:0007669"/>
    <property type="project" value="UniProtKB-UniRule"/>
</dbReference>
<dbReference type="UniPathway" id="UPA00115">
    <property type="reaction ID" value="UER00409"/>
</dbReference>
<gene>
    <name evidence="7" type="primary">pgl</name>
    <name evidence="9" type="ORF">GCM10010984_09210</name>
    <name evidence="10" type="ORF">SAMN05443634_10660</name>
</gene>
<dbReference type="AlphaFoldDB" id="A0A1M6Y2X0"/>
<keyword evidence="12" id="KW-1185">Reference proteome</keyword>
<dbReference type="GO" id="GO:0017057">
    <property type="term" value="F:6-phosphogluconolactonase activity"/>
    <property type="evidence" value="ECO:0007669"/>
    <property type="project" value="UniProtKB-UniRule"/>
</dbReference>
<dbReference type="Proteomes" id="UP000184120">
    <property type="component" value="Unassembled WGS sequence"/>
</dbReference>
<comment type="pathway">
    <text evidence="3 7">Carbohydrate degradation; pentose phosphate pathway; D-ribulose 5-phosphate from D-glucose 6-phosphate (oxidative stage): step 2/3.</text>
</comment>
<dbReference type="PANTHER" id="PTHR11054">
    <property type="entry name" value="6-PHOSPHOGLUCONOLACTONASE"/>
    <property type="match status" value="1"/>
</dbReference>
<dbReference type="EMBL" id="BMFL01000005">
    <property type="protein sequence ID" value="GGE93714.1"/>
    <property type="molecule type" value="Genomic_DNA"/>
</dbReference>
<dbReference type="OrthoDB" id="9810967at2"/>
<evidence type="ECO:0000256" key="5">
    <source>
        <dbReference type="ARBA" id="ARBA00013198"/>
    </source>
</evidence>
<comment type="catalytic activity">
    <reaction evidence="1 7">
        <text>6-phospho-D-glucono-1,5-lactone + H2O = 6-phospho-D-gluconate + H(+)</text>
        <dbReference type="Rhea" id="RHEA:12556"/>
        <dbReference type="ChEBI" id="CHEBI:15377"/>
        <dbReference type="ChEBI" id="CHEBI:15378"/>
        <dbReference type="ChEBI" id="CHEBI:57955"/>
        <dbReference type="ChEBI" id="CHEBI:58759"/>
        <dbReference type="EC" id="3.1.1.31"/>
    </reaction>
</comment>
<evidence type="ECO:0000256" key="6">
    <source>
        <dbReference type="ARBA" id="ARBA00020337"/>
    </source>
</evidence>
<protein>
    <recommendedName>
        <fullName evidence="6 7">6-phosphogluconolactonase</fullName>
        <shortName evidence="7">6PGL</shortName>
        <ecNumber evidence="5 7">3.1.1.31</ecNumber>
    </recommendedName>
</protein>
<dbReference type="InterPro" id="IPR006148">
    <property type="entry name" value="Glc/Gal-6P_isomerase"/>
</dbReference>
<dbReference type="SUPFAM" id="SSF100950">
    <property type="entry name" value="NagB/RpiA/CoA transferase-like"/>
    <property type="match status" value="1"/>
</dbReference>
<evidence type="ECO:0000259" key="8">
    <source>
        <dbReference type="Pfam" id="PF01182"/>
    </source>
</evidence>
<name>A0A1M6Y2X0_9FLAO</name>
<dbReference type="InterPro" id="IPR039104">
    <property type="entry name" value="6PGL"/>
</dbReference>
<evidence type="ECO:0000256" key="3">
    <source>
        <dbReference type="ARBA" id="ARBA00004961"/>
    </source>
</evidence>
<feature type="domain" description="Glucosamine/galactosamine-6-phosphate isomerase" evidence="8">
    <location>
        <begin position="7"/>
        <end position="226"/>
    </location>
</feature>
<comment type="similarity">
    <text evidence="4 7">Belongs to the glucosamine/galactosamine-6-phosphate isomerase family. 6-phosphogluconolactonase subfamily.</text>
</comment>
<dbReference type="Pfam" id="PF01182">
    <property type="entry name" value="Glucosamine_iso"/>
    <property type="match status" value="1"/>
</dbReference>
<dbReference type="Proteomes" id="UP000650994">
    <property type="component" value="Unassembled WGS sequence"/>
</dbReference>
<accession>A0A1M6Y2X0</accession>
<evidence type="ECO:0000256" key="7">
    <source>
        <dbReference type="RuleBase" id="RU365095"/>
    </source>
</evidence>
<reference evidence="10" key="3">
    <citation type="submission" date="2016-11" db="EMBL/GenBank/DDBJ databases">
        <authorList>
            <person name="Jaros S."/>
            <person name="Januszkiewicz K."/>
            <person name="Wedrychowicz H."/>
        </authorList>
    </citation>
    <scope>NUCLEOTIDE SEQUENCE [LARGE SCALE GENOMIC DNA]</scope>
    <source>
        <strain evidence="10">DSM 27989</strain>
    </source>
</reference>
<proteinExistence type="inferred from homology"/>
<reference evidence="12" key="4">
    <citation type="journal article" date="2019" name="Int. J. Syst. Evol. Microbiol.">
        <title>The Global Catalogue of Microorganisms (GCM) 10K type strain sequencing project: providing services to taxonomists for standard genome sequencing and annotation.</title>
        <authorList>
            <consortium name="The Broad Institute Genomics Platform"/>
            <consortium name="The Broad Institute Genome Sequencing Center for Infectious Disease"/>
            <person name="Wu L."/>
            <person name="Ma J."/>
        </authorList>
    </citation>
    <scope>NUCLEOTIDE SEQUENCE [LARGE SCALE GENOMIC DNA]</scope>
    <source>
        <strain evidence="12">CGMCC 1.12707</strain>
    </source>
</reference>
<evidence type="ECO:0000256" key="1">
    <source>
        <dbReference type="ARBA" id="ARBA00000832"/>
    </source>
</evidence>
<organism evidence="10 11">
    <name type="scientific">Chishuiella changwenlii</name>
    <dbReference type="NCBI Taxonomy" id="1434701"/>
    <lineage>
        <taxon>Bacteria</taxon>
        <taxon>Pseudomonadati</taxon>
        <taxon>Bacteroidota</taxon>
        <taxon>Flavobacteriia</taxon>
        <taxon>Flavobacteriales</taxon>
        <taxon>Weeksellaceae</taxon>
        <taxon>Chishuiella</taxon>
    </lineage>
</organism>
<evidence type="ECO:0000313" key="9">
    <source>
        <dbReference type="EMBL" id="GGE93714.1"/>
    </source>
</evidence>
<dbReference type="STRING" id="1434701.SAMN05443634_10660"/>
<reference evidence="9" key="5">
    <citation type="submission" date="2024-05" db="EMBL/GenBank/DDBJ databases">
        <authorList>
            <person name="Sun Q."/>
            <person name="Zhou Y."/>
        </authorList>
    </citation>
    <scope>NUCLEOTIDE SEQUENCE</scope>
    <source>
        <strain evidence="9">CGMCC 1.12707</strain>
    </source>
</reference>
<comment type="function">
    <text evidence="2 7">Hydrolysis of 6-phosphogluconolactone to 6-phosphogluconate.</text>
</comment>
<dbReference type="InterPro" id="IPR005900">
    <property type="entry name" value="6-phosphogluconolactonase_DevB"/>
</dbReference>
<dbReference type="CDD" id="cd01400">
    <property type="entry name" value="6PGL"/>
    <property type="match status" value="1"/>
</dbReference>
<reference evidence="9" key="1">
    <citation type="journal article" date="2014" name="Int. J. Syst. Evol. Microbiol.">
        <title>Complete genome of a new Firmicutes species belonging to the dominant human colonic microbiota ('Ruminococcus bicirculans') reveals two chromosomes and a selective capacity to utilize plant glucans.</title>
        <authorList>
            <consortium name="NISC Comparative Sequencing Program"/>
            <person name="Wegmann U."/>
            <person name="Louis P."/>
            <person name="Goesmann A."/>
            <person name="Henrissat B."/>
            <person name="Duncan S.H."/>
            <person name="Flint H.J."/>
        </authorList>
    </citation>
    <scope>NUCLEOTIDE SEQUENCE</scope>
    <source>
        <strain evidence="9">CGMCC 1.12707</strain>
    </source>
</reference>
<sequence>MIEIFDKKDELISYVANQFVSIAQKAIEENGKFVVALTGGSSPIDLHKLLATDEYQSKIDWEKVYIFWGDERWVPLEDDRSNAKMAFTTLLDHVNIPQGNIFPMYNDVTSPEEYAIEYQQLIKEVTSEGTFDLILLGMGDDGHTASLFPHQKVLDEQDKWVEAYYLEPQSMYRITLTAPLINQAKNIQIIVFGENKAKALYEVLQGENNPTEYPTQLIKPTNGELTFLVDKAAASQTK</sequence>
<evidence type="ECO:0000313" key="12">
    <source>
        <dbReference type="Proteomes" id="UP000650994"/>
    </source>
</evidence>